<keyword evidence="5" id="KW-0238">DNA-binding</keyword>
<dbReference type="PANTHER" id="PTHR33744:SF1">
    <property type="entry name" value="DNA-BINDING TRANSCRIPTIONAL ACTIVATOR ADER"/>
    <property type="match status" value="1"/>
</dbReference>
<dbReference type="InterPro" id="IPR041522">
    <property type="entry name" value="CdaR_GGDEF"/>
</dbReference>
<accession>A0ABT6L6C6</accession>
<organism evidence="5 6">
    <name type="scientific">Mycolicibacterium frederiksbergense</name>
    <dbReference type="NCBI Taxonomy" id="117567"/>
    <lineage>
        <taxon>Bacteria</taxon>
        <taxon>Bacillati</taxon>
        <taxon>Actinomycetota</taxon>
        <taxon>Actinomycetes</taxon>
        <taxon>Mycobacteriales</taxon>
        <taxon>Mycobacteriaceae</taxon>
        <taxon>Mycolicibacterium</taxon>
    </lineage>
</organism>
<dbReference type="EMBL" id="JARXVE010000011">
    <property type="protein sequence ID" value="MDH6198493.1"/>
    <property type="molecule type" value="Genomic_DNA"/>
</dbReference>
<evidence type="ECO:0000259" key="4">
    <source>
        <dbReference type="Pfam" id="PF17853"/>
    </source>
</evidence>
<gene>
    <name evidence="5" type="ORF">M2272_005152</name>
</gene>
<evidence type="ECO:0000256" key="1">
    <source>
        <dbReference type="ARBA" id="ARBA00006754"/>
    </source>
</evidence>
<dbReference type="InterPro" id="IPR051448">
    <property type="entry name" value="CdaR-like_regulators"/>
</dbReference>
<protein>
    <submittedName>
        <fullName evidence="5">DNA-binding PucR family transcriptional regulator</fullName>
    </submittedName>
</protein>
<feature type="domain" description="CdaR GGDEF-like" evidence="4">
    <location>
        <begin position="198"/>
        <end position="307"/>
    </location>
</feature>
<evidence type="ECO:0000259" key="3">
    <source>
        <dbReference type="Pfam" id="PF14361"/>
    </source>
</evidence>
<dbReference type="Proteomes" id="UP001160130">
    <property type="component" value="Unassembled WGS sequence"/>
</dbReference>
<dbReference type="InterPro" id="IPR025736">
    <property type="entry name" value="PucR_C-HTH_dom"/>
</dbReference>
<feature type="domain" description="RsbT co-antagonist protein RsbRD N-terminal" evidence="3">
    <location>
        <begin position="52"/>
        <end position="184"/>
    </location>
</feature>
<evidence type="ECO:0000259" key="2">
    <source>
        <dbReference type="Pfam" id="PF13556"/>
    </source>
</evidence>
<proteinExistence type="inferred from homology"/>
<evidence type="ECO:0000313" key="5">
    <source>
        <dbReference type="EMBL" id="MDH6198493.1"/>
    </source>
</evidence>
<dbReference type="InterPro" id="IPR025751">
    <property type="entry name" value="RsbRD_N_dom"/>
</dbReference>
<comment type="similarity">
    <text evidence="1">Belongs to the CdaR family.</text>
</comment>
<dbReference type="Pfam" id="PF13556">
    <property type="entry name" value="HTH_30"/>
    <property type="match status" value="1"/>
</dbReference>
<keyword evidence="6" id="KW-1185">Reference proteome</keyword>
<dbReference type="InterPro" id="IPR042070">
    <property type="entry name" value="PucR_C-HTH_sf"/>
</dbReference>
<dbReference type="Pfam" id="PF17853">
    <property type="entry name" value="GGDEF_2"/>
    <property type="match status" value="1"/>
</dbReference>
<dbReference type="GO" id="GO:0003677">
    <property type="term" value="F:DNA binding"/>
    <property type="evidence" value="ECO:0007669"/>
    <property type="project" value="UniProtKB-KW"/>
</dbReference>
<reference evidence="5 6" key="1">
    <citation type="submission" date="2023-04" db="EMBL/GenBank/DDBJ databases">
        <title>Forest soil microbial communities from Buena Vista Peninsula, Colon Province, Panama.</title>
        <authorList>
            <person name="Bouskill N."/>
        </authorList>
    </citation>
    <scope>NUCLEOTIDE SEQUENCE [LARGE SCALE GENOMIC DNA]</scope>
    <source>
        <strain evidence="5 6">AC80</strain>
    </source>
</reference>
<name>A0ABT6L6C6_9MYCO</name>
<dbReference type="PANTHER" id="PTHR33744">
    <property type="entry name" value="CARBOHYDRATE DIACID REGULATOR"/>
    <property type="match status" value="1"/>
</dbReference>
<evidence type="ECO:0000313" key="6">
    <source>
        <dbReference type="Proteomes" id="UP001160130"/>
    </source>
</evidence>
<dbReference type="Pfam" id="PF14361">
    <property type="entry name" value="RsbRD_N"/>
    <property type="match status" value="1"/>
</dbReference>
<sequence>MPWWQELQGDDAVVAARRARVPLSIDQEARANLGAGALDWAHALAGEIARDFIENAIPELADTTDFATALARSAEVNVLRILLALDGSPADGDPPIEALNFVRDAALRHVPLSAILRGYRLGVDHWIQWAAPAIENHSASADHLNDFRDATQAAIRHIDQLSEAVVTEYESEMKRRASVGAERRLALLRAVVAGDKVDVDAGSRTLDYPLHGQHIAVVLSVAEDTSVPDPLALLESEARALAGRARALAVTTAPAGRRRLHAWLAVPTGRALTGPLSDGVEAGYGGTGAGVAGFRRSHAEALQALEVLQASRPAAEDERIVAYADVRLVALVAAEKARARLFLASVLGGLAGSDPRSRELRTTLYAFLCRNRSHTATARDLHLHKNTVVKRVARAYELVGDDAAKREIDLHVALTVLEILGDDLLDPAEQTH</sequence>
<dbReference type="Gene3D" id="1.10.10.2840">
    <property type="entry name" value="PucR C-terminal helix-turn-helix domain"/>
    <property type="match status" value="1"/>
</dbReference>
<comment type="caution">
    <text evidence="5">The sequence shown here is derived from an EMBL/GenBank/DDBJ whole genome shotgun (WGS) entry which is preliminary data.</text>
</comment>
<feature type="domain" description="PucR C-terminal helix-turn-helix" evidence="2">
    <location>
        <begin position="360"/>
        <end position="415"/>
    </location>
</feature>
<dbReference type="RefSeq" id="WP_280835071.1">
    <property type="nucleotide sequence ID" value="NZ_JARXVE010000011.1"/>
</dbReference>